<accession>A0A382XB66</accession>
<sequence length="272" mass="28685">MTYDGIQILNGDTINADPNEQLNFVFEVKNVGNLVDQIDITPQISLQIAGNDDGQGWGAWGDSSDSLTVNNTQNLSIGVNTSATAWKDSVATVSFNGLSDDTTIAPFVIHIHTNHVPGWWILAGGADLDIDRNGANVTLIVEQRGNSPASPFISGWVDVGGWSINVSENISSLSPGESTNFTCEIIPPDGAISGHTVEMTLRAKNGDGSGMGQTTLPLRVAAWHDYALTQDDEWAISDTGGLPLAMLSNLGNAPTTIAIEILGLPDGWTLSG</sequence>
<proteinExistence type="predicted"/>
<name>A0A382XB66_9ZZZZ</name>
<feature type="non-terminal residue" evidence="1">
    <location>
        <position position="272"/>
    </location>
</feature>
<dbReference type="EMBL" id="UINC01165910">
    <property type="protein sequence ID" value="SVD67571.1"/>
    <property type="molecule type" value="Genomic_DNA"/>
</dbReference>
<reference evidence="1" key="1">
    <citation type="submission" date="2018-05" db="EMBL/GenBank/DDBJ databases">
        <authorList>
            <person name="Lanie J.A."/>
            <person name="Ng W.-L."/>
            <person name="Kazmierczak K.M."/>
            <person name="Andrzejewski T.M."/>
            <person name="Davidsen T.M."/>
            <person name="Wayne K.J."/>
            <person name="Tettelin H."/>
            <person name="Glass J.I."/>
            <person name="Rusch D."/>
            <person name="Podicherti R."/>
            <person name="Tsui H.-C.T."/>
            <person name="Winkler M.E."/>
        </authorList>
    </citation>
    <scope>NUCLEOTIDE SEQUENCE</scope>
</reference>
<organism evidence="1">
    <name type="scientific">marine metagenome</name>
    <dbReference type="NCBI Taxonomy" id="408172"/>
    <lineage>
        <taxon>unclassified sequences</taxon>
        <taxon>metagenomes</taxon>
        <taxon>ecological metagenomes</taxon>
    </lineage>
</organism>
<evidence type="ECO:0000313" key="1">
    <source>
        <dbReference type="EMBL" id="SVD67571.1"/>
    </source>
</evidence>
<dbReference type="AlphaFoldDB" id="A0A382XB66"/>
<gene>
    <name evidence="1" type="ORF">METZ01_LOCUS420425</name>
</gene>
<protein>
    <submittedName>
        <fullName evidence="1">Uncharacterized protein</fullName>
    </submittedName>
</protein>